<evidence type="ECO:0000256" key="5">
    <source>
        <dbReference type="ARBA" id="ARBA00023008"/>
    </source>
</evidence>
<keyword evidence="4 7" id="KW-1133">Transmembrane helix</keyword>
<keyword evidence="5 7" id="KW-0186">Copper</keyword>
<dbReference type="PANTHER" id="PTHR12483:SF42">
    <property type="entry name" value="COPPER TRANSPORTER 4"/>
    <property type="match status" value="1"/>
</dbReference>
<feature type="region of interest" description="Disordered" evidence="8">
    <location>
        <begin position="1"/>
        <end position="25"/>
    </location>
</feature>
<dbReference type="Pfam" id="PF04145">
    <property type="entry name" value="Ctr"/>
    <property type="match status" value="1"/>
</dbReference>
<feature type="transmembrane region" description="Helical" evidence="7">
    <location>
        <begin position="101"/>
        <end position="125"/>
    </location>
</feature>
<dbReference type="GO" id="GO:0005886">
    <property type="term" value="C:plasma membrane"/>
    <property type="evidence" value="ECO:0000318"/>
    <property type="project" value="GO_Central"/>
</dbReference>
<evidence type="ECO:0000256" key="8">
    <source>
        <dbReference type="SAM" id="MobiDB-lite"/>
    </source>
</evidence>
<reference evidence="9" key="1">
    <citation type="submission" date="2021-03" db="EMBL/GenBank/DDBJ databases">
        <authorList>
            <consortium name="Genoscope - CEA"/>
            <person name="William W."/>
        </authorList>
    </citation>
    <scope>NUCLEOTIDE SEQUENCE</scope>
    <source>
        <strain evidence="9">Doubled-haploid Pahang</strain>
    </source>
</reference>
<evidence type="ECO:0000313" key="11">
    <source>
        <dbReference type="Proteomes" id="UP000012960"/>
    </source>
</evidence>
<comment type="subcellular location">
    <subcellularLocation>
        <location evidence="7">Membrane</location>
        <topology evidence="7">Multi-pass membrane protein</topology>
    </subcellularLocation>
</comment>
<dbReference type="GO" id="GO:0005375">
    <property type="term" value="F:copper ion transmembrane transporter activity"/>
    <property type="evidence" value="ECO:0000318"/>
    <property type="project" value="GO_Central"/>
</dbReference>
<evidence type="ECO:0000313" key="10">
    <source>
        <dbReference type="EnsemblPlants" id="Ma06_p35410.1"/>
    </source>
</evidence>
<dbReference type="EnsemblPlants" id="Ma06_t35410.1">
    <property type="protein sequence ID" value="Ma06_p35410.1"/>
    <property type="gene ID" value="Ma06_g35410"/>
</dbReference>
<organism evidence="10 11">
    <name type="scientific">Musa acuminata subsp. malaccensis</name>
    <name type="common">Wild banana</name>
    <name type="synonym">Musa malaccensis</name>
    <dbReference type="NCBI Taxonomy" id="214687"/>
    <lineage>
        <taxon>Eukaryota</taxon>
        <taxon>Viridiplantae</taxon>
        <taxon>Streptophyta</taxon>
        <taxon>Embryophyta</taxon>
        <taxon>Tracheophyta</taxon>
        <taxon>Spermatophyta</taxon>
        <taxon>Magnoliopsida</taxon>
        <taxon>Liliopsida</taxon>
        <taxon>Zingiberales</taxon>
        <taxon>Musaceae</taxon>
        <taxon>Musa</taxon>
    </lineage>
</organism>
<keyword evidence="7" id="KW-0406">Ion transport</keyword>
<evidence type="ECO:0000313" key="9">
    <source>
        <dbReference type="EMBL" id="CAG1848363.1"/>
    </source>
</evidence>
<keyword evidence="11" id="KW-1185">Reference proteome</keyword>
<evidence type="ECO:0000256" key="2">
    <source>
        <dbReference type="ARBA" id="ARBA00022692"/>
    </source>
</evidence>
<sequence>MFLASSGGASAPPPSAASPTPKFPPQKPSPIAHTPYFVVIGSQGRGMEMGAGDGVADGGMSGMTPPPGGMPTSCMGMMHMTFFWSTRAQILFSCWPGDRGAGAYVLALFLVAAASALVDCLSAALHRLSRGDRVSLALLRTALHAARMGLAYLIMLAVMSFNVGVLIAAIVGHALGFLLTGSGLLKRAGPSSNGLMMK</sequence>
<dbReference type="AlphaFoldDB" id="A0A804JP11"/>
<accession>A0A804JP11</accession>
<dbReference type="OrthoDB" id="73901at2759"/>
<evidence type="ECO:0000256" key="3">
    <source>
        <dbReference type="ARBA" id="ARBA00022796"/>
    </source>
</evidence>
<dbReference type="Proteomes" id="UP000012960">
    <property type="component" value="Unplaced"/>
</dbReference>
<comment type="similarity">
    <text evidence="1 7">Belongs to the copper transporter (Ctr) (TC 1.A.56) family. SLC31A subfamily.</text>
</comment>
<feature type="compositionally biased region" description="Low complexity" evidence="8">
    <location>
        <begin position="1"/>
        <end position="10"/>
    </location>
</feature>
<dbReference type="InParanoid" id="A0A804JP11"/>
<proteinExistence type="inferred from homology"/>
<dbReference type="Gramene" id="Ma06_t35410.1">
    <property type="protein sequence ID" value="Ma06_p35410.1"/>
    <property type="gene ID" value="Ma06_g35410"/>
</dbReference>
<keyword evidence="7" id="KW-0813">Transport</keyword>
<dbReference type="EMBL" id="HG996471">
    <property type="protein sequence ID" value="CAG1848363.1"/>
    <property type="molecule type" value="Genomic_DNA"/>
</dbReference>
<evidence type="ECO:0000256" key="4">
    <source>
        <dbReference type="ARBA" id="ARBA00022989"/>
    </source>
</evidence>
<reference evidence="10" key="2">
    <citation type="submission" date="2021-05" db="UniProtKB">
        <authorList>
            <consortium name="EnsemblPlants"/>
        </authorList>
    </citation>
    <scope>IDENTIFICATION</scope>
    <source>
        <strain evidence="10">subsp. malaccensis</strain>
    </source>
</reference>
<name>A0A804JP11_MUSAM</name>
<keyword evidence="2 7" id="KW-0812">Transmembrane</keyword>
<evidence type="ECO:0000256" key="1">
    <source>
        <dbReference type="ARBA" id="ARBA00006921"/>
    </source>
</evidence>
<gene>
    <name evidence="9" type="ORF">GSMUA_181580.1</name>
</gene>
<protein>
    <recommendedName>
        <fullName evidence="7">Copper transport protein</fullName>
    </recommendedName>
</protein>
<keyword evidence="3 7" id="KW-0187">Copper transport</keyword>
<evidence type="ECO:0000256" key="6">
    <source>
        <dbReference type="ARBA" id="ARBA00023136"/>
    </source>
</evidence>
<keyword evidence="6 7" id="KW-0472">Membrane</keyword>
<dbReference type="OMA" id="FFWSTRA"/>
<evidence type="ECO:0000256" key="7">
    <source>
        <dbReference type="RuleBase" id="RU367022"/>
    </source>
</evidence>
<feature type="compositionally biased region" description="Pro residues" evidence="8">
    <location>
        <begin position="11"/>
        <end position="25"/>
    </location>
</feature>
<dbReference type="InterPro" id="IPR007274">
    <property type="entry name" value="Cop_transporter"/>
</dbReference>
<dbReference type="PANTHER" id="PTHR12483">
    <property type="entry name" value="SOLUTE CARRIER FAMILY 31 COPPER TRANSPORTERS"/>
    <property type="match status" value="1"/>
</dbReference>